<comment type="caution">
    <text evidence="11">The sequence shown here is derived from an EMBL/GenBank/DDBJ whole genome shotgun (WGS) entry which is preliminary data.</text>
</comment>
<evidence type="ECO:0000313" key="11">
    <source>
        <dbReference type="EMBL" id="KAF2879492.1"/>
    </source>
</evidence>
<feature type="transmembrane region" description="Helical" evidence="10">
    <location>
        <begin position="105"/>
        <end position="127"/>
    </location>
</feature>
<keyword evidence="12" id="KW-1185">Reference proteome</keyword>
<evidence type="ECO:0000256" key="10">
    <source>
        <dbReference type="SAM" id="Phobius"/>
    </source>
</evidence>
<dbReference type="PANTHER" id="PTHR21137">
    <property type="entry name" value="ODORANT RECEPTOR"/>
    <property type="match status" value="1"/>
</dbReference>
<dbReference type="GO" id="GO:0005549">
    <property type="term" value="F:odorant binding"/>
    <property type="evidence" value="ECO:0007669"/>
    <property type="project" value="InterPro"/>
</dbReference>
<comment type="subcellular location">
    <subcellularLocation>
        <location evidence="1">Cell membrane</location>
        <topology evidence="1">Multi-pass membrane protein</topology>
    </subcellularLocation>
</comment>
<evidence type="ECO:0000256" key="8">
    <source>
        <dbReference type="ARBA" id="ARBA00023170"/>
    </source>
</evidence>
<keyword evidence="6 10" id="KW-1133">Transmembrane helix</keyword>
<protein>
    <submittedName>
        <fullName evidence="11">Uncharacterized protein</fullName>
    </submittedName>
</protein>
<name>A0A8K0FXA4_IGNLU</name>
<evidence type="ECO:0000313" key="12">
    <source>
        <dbReference type="Proteomes" id="UP000801492"/>
    </source>
</evidence>
<evidence type="ECO:0000256" key="5">
    <source>
        <dbReference type="ARBA" id="ARBA00022725"/>
    </source>
</evidence>
<sequence>MNTTYSPNFEIGWIYHVIAPTVTSTTFCMSDVLIAAITINMTIQFKLLQERLRDTFKHLGTDDKNNKTVSVTDSSREWPILQKSIKKIVIHHLSLIDLVGNIEEVFSVLLLIGVISSLSIASFSLYYASVLPLLDFSAVQSYFEVSAVILTLFVISYCGTGLSESSEYIASICYEINFIGTDIRFQKSLLLIMMRSQKPVRITIGKFAGLSIEIFVWFMRSIYTYFMVLRKSNESLNKS</sequence>
<organism evidence="11 12">
    <name type="scientific">Ignelater luminosus</name>
    <name type="common">Cucubano</name>
    <name type="synonym">Pyrophorus luminosus</name>
    <dbReference type="NCBI Taxonomy" id="2038154"/>
    <lineage>
        <taxon>Eukaryota</taxon>
        <taxon>Metazoa</taxon>
        <taxon>Ecdysozoa</taxon>
        <taxon>Arthropoda</taxon>
        <taxon>Hexapoda</taxon>
        <taxon>Insecta</taxon>
        <taxon>Pterygota</taxon>
        <taxon>Neoptera</taxon>
        <taxon>Endopterygota</taxon>
        <taxon>Coleoptera</taxon>
        <taxon>Polyphaga</taxon>
        <taxon>Elateriformia</taxon>
        <taxon>Elateroidea</taxon>
        <taxon>Elateridae</taxon>
        <taxon>Agrypninae</taxon>
        <taxon>Pyrophorini</taxon>
        <taxon>Ignelater</taxon>
    </lineage>
</organism>
<dbReference type="GO" id="GO:0007165">
    <property type="term" value="P:signal transduction"/>
    <property type="evidence" value="ECO:0007669"/>
    <property type="project" value="UniProtKB-KW"/>
</dbReference>
<keyword evidence="9" id="KW-0807">Transducer</keyword>
<keyword evidence="4 10" id="KW-0812">Transmembrane</keyword>
<gene>
    <name evidence="11" type="ORF">ILUMI_26687</name>
</gene>
<dbReference type="GO" id="GO:0005886">
    <property type="term" value="C:plasma membrane"/>
    <property type="evidence" value="ECO:0007669"/>
    <property type="project" value="UniProtKB-SubCell"/>
</dbReference>
<accession>A0A8K0FXA4</accession>
<evidence type="ECO:0000256" key="7">
    <source>
        <dbReference type="ARBA" id="ARBA00023136"/>
    </source>
</evidence>
<feature type="transmembrane region" description="Helical" evidence="10">
    <location>
        <begin position="13"/>
        <end position="43"/>
    </location>
</feature>
<evidence type="ECO:0000256" key="6">
    <source>
        <dbReference type="ARBA" id="ARBA00022989"/>
    </source>
</evidence>
<dbReference type="Proteomes" id="UP000801492">
    <property type="component" value="Unassembled WGS sequence"/>
</dbReference>
<dbReference type="PANTHER" id="PTHR21137:SF35">
    <property type="entry name" value="ODORANT RECEPTOR 19A-RELATED"/>
    <property type="match status" value="1"/>
</dbReference>
<reference evidence="11" key="1">
    <citation type="submission" date="2019-08" db="EMBL/GenBank/DDBJ databases">
        <title>The genome of the North American firefly Photinus pyralis.</title>
        <authorList>
            <consortium name="Photinus pyralis genome working group"/>
            <person name="Fallon T.R."/>
            <person name="Sander Lower S.E."/>
            <person name="Weng J.-K."/>
        </authorList>
    </citation>
    <scope>NUCLEOTIDE SEQUENCE</scope>
    <source>
        <strain evidence="11">TRF0915ILg1</strain>
        <tissue evidence="11">Whole body</tissue>
    </source>
</reference>
<evidence type="ECO:0000256" key="4">
    <source>
        <dbReference type="ARBA" id="ARBA00022692"/>
    </source>
</evidence>
<dbReference type="InterPro" id="IPR004117">
    <property type="entry name" value="7tm6_olfct_rcpt"/>
</dbReference>
<keyword evidence="3" id="KW-0716">Sensory transduction</keyword>
<feature type="transmembrane region" description="Helical" evidence="10">
    <location>
        <begin position="203"/>
        <end position="226"/>
    </location>
</feature>
<dbReference type="GO" id="GO:0004984">
    <property type="term" value="F:olfactory receptor activity"/>
    <property type="evidence" value="ECO:0007669"/>
    <property type="project" value="InterPro"/>
</dbReference>
<evidence type="ECO:0000256" key="1">
    <source>
        <dbReference type="ARBA" id="ARBA00004651"/>
    </source>
</evidence>
<proteinExistence type="predicted"/>
<dbReference type="EMBL" id="VTPC01091157">
    <property type="protein sequence ID" value="KAF2879492.1"/>
    <property type="molecule type" value="Genomic_DNA"/>
</dbReference>
<keyword evidence="7 10" id="KW-0472">Membrane</keyword>
<evidence type="ECO:0000256" key="3">
    <source>
        <dbReference type="ARBA" id="ARBA00022606"/>
    </source>
</evidence>
<keyword evidence="5" id="KW-0552">Olfaction</keyword>
<evidence type="ECO:0000256" key="2">
    <source>
        <dbReference type="ARBA" id="ARBA00022475"/>
    </source>
</evidence>
<dbReference type="Pfam" id="PF02949">
    <property type="entry name" value="7tm_6"/>
    <property type="match status" value="1"/>
</dbReference>
<evidence type="ECO:0000256" key="9">
    <source>
        <dbReference type="ARBA" id="ARBA00023224"/>
    </source>
</evidence>
<dbReference type="AlphaFoldDB" id="A0A8K0FXA4"/>
<keyword evidence="8" id="KW-0675">Receptor</keyword>
<feature type="transmembrane region" description="Helical" evidence="10">
    <location>
        <begin position="139"/>
        <end position="159"/>
    </location>
</feature>
<dbReference type="OrthoDB" id="8196465at2759"/>
<keyword evidence="2" id="KW-1003">Cell membrane</keyword>